<dbReference type="EMBL" id="JAULJE010000002">
    <property type="protein sequence ID" value="KAK1345449.1"/>
    <property type="molecule type" value="Genomic_DNA"/>
</dbReference>
<evidence type="ECO:0000256" key="3">
    <source>
        <dbReference type="ARBA" id="ARBA00012274"/>
    </source>
</evidence>
<evidence type="ECO:0000256" key="1">
    <source>
        <dbReference type="ARBA" id="ARBA00001962"/>
    </source>
</evidence>
<evidence type="ECO:0000256" key="9">
    <source>
        <dbReference type="ARBA" id="ARBA00023116"/>
    </source>
</evidence>
<keyword evidence="6" id="KW-0479">Metal-binding</keyword>
<name>A0AA40LVS1_CNENI</name>
<evidence type="ECO:0000256" key="5">
    <source>
        <dbReference type="ARBA" id="ARBA00022553"/>
    </source>
</evidence>
<protein>
    <recommendedName>
        <fullName evidence="11">Ribonucleoside-diphosphate reductase subunit M2</fullName>
        <ecNumber evidence="3">1.17.4.1</ecNumber>
    </recommendedName>
    <alternativeName>
        <fullName evidence="12">Ribonucleotide reductase small chain</fullName>
    </alternativeName>
    <alternativeName>
        <fullName evidence="10">Ribonucleotide reductase small subunit</fullName>
    </alternativeName>
</protein>
<dbReference type="Pfam" id="PF00268">
    <property type="entry name" value="Ribonuc_red_sm"/>
    <property type="match status" value="1"/>
</dbReference>
<keyword evidence="4" id="KW-0963">Cytoplasm</keyword>
<gene>
    <name evidence="15" type="ORF">QTO34_007906</name>
</gene>
<dbReference type="AlphaFoldDB" id="A0AA40LVS1"/>
<dbReference type="Proteomes" id="UP001177744">
    <property type="component" value="Unassembled WGS sequence"/>
</dbReference>
<dbReference type="InterPro" id="IPR012348">
    <property type="entry name" value="RNR-like"/>
</dbReference>
<reference evidence="15" key="1">
    <citation type="submission" date="2023-06" db="EMBL/GenBank/DDBJ databases">
        <title>Reference genome for the Northern bat (Eptesicus nilssonii), a most northern bat species.</title>
        <authorList>
            <person name="Laine V.N."/>
            <person name="Pulliainen A.T."/>
            <person name="Lilley T.M."/>
        </authorList>
    </citation>
    <scope>NUCLEOTIDE SEQUENCE</scope>
    <source>
        <strain evidence="15">BLF_Eptnil</strain>
        <tissue evidence="15">Kidney</tissue>
    </source>
</reference>
<dbReference type="InterPro" id="IPR000358">
    <property type="entry name" value="RNR_small_fam"/>
</dbReference>
<comment type="subcellular location">
    <subcellularLocation>
        <location evidence="2">Cytoplasm</location>
    </subcellularLocation>
</comment>
<keyword evidence="8" id="KW-0408">Iron</keyword>
<evidence type="ECO:0000256" key="8">
    <source>
        <dbReference type="ARBA" id="ARBA00023004"/>
    </source>
</evidence>
<evidence type="ECO:0000256" key="4">
    <source>
        <dbReference type="ARBA" id="ARBA00022490"/>
    </source>
</evidence>
<evidence type="ECO:0000256" key="2">
    <source>
        <dbReference type="ARBA" id="ARBA00004496"/>
    </source>
</evidence>
<evidence type="ECO:0000256" key="14">
    <source>
        <dbReference type="ARBA" id="ARBA00047043"/>
    </source>
</evidence>
<dbReference type="Gene3D" id="1.10.620.20">
    <property type="entry name" value="Ribonucleotide Reductase, subunit A"/>
    <property type="match status" value="1"/>
</dbReference>
<evidence type="ECO:0000313" key="16">
    <source>
        <dbReference type="Proteomes" id="UP001177744"/>
    </source>
</evidence>
<dbReference type="GO" id="GO:0046872">
    <property type="term" value="F:metal ion binding"/>
    <property type="evidence" value="ECO:0007669"/>
    <property type="project" value="UniProtKB-KW"/>
</dbReference>
<evidence type="ECO:0000256" key="11">
    <source>
        <dbReference type="ARBA" id="ARBA00040401"/>
    </source>
</evidence>
<dbReference type="GO" id="GO:0009263">
    <property type="term" value="P:deoxyribonucleotide biosynthetic process"/>
    <property type="evidence" value="ECO:0007669"/>
    <property type="project" value="UniProtKB-KW"/>
</dbReference>
<keyword evidence="16" id="KW-1185">Reference proteome</keyword>
<proteinExistence type="predicted"/>
<comment type="caution">
    <text evidence="15">The sequence shown here is derived from an EMBL/GenBank/DDBJ whole genome shotgun (WGS) entry which is preliminary data.</text>
</comment>
<keyword evidence="9" id="KW-0215">Deoxyribonucleotide synthesis</keyword>
<dbReference type="GO" id="GO:0005829">
    <property type="term" value="C:cytosol"/>
    <property type="evidence" value="ECO:0007669"/>
    <property type="project" value="TreeGrafter"/>
</dbReference>
<evidence type="ECO:0000256" key="6">
    <source>
        <dbReference type="ARBA" id="ARBA00022723"/>
    </source>
</evidence>
<evidence type="ECO:0000256" key="10">
    <source>
        <dbReference type="ARBA" id="ARBA00030749"/>
    </source>
</evidence>
<evidence type="ECO:0000313" key="15">
    <source>
        <dbReference type="EMBL" id="KAK1345449.1"/>
    </source>
</evidence>
<comment type="function">
    <text evidence="13">Provides the precursors necessary for DNA synthesis. Catalyzes the biosynthesis of deoxyribonucleotides from the corresponding ribonucleotides. Inhibits Wnt signaling.</text>
</comment>
<dbReference type="EC" id="1.17.4.1" evidence="3"/>
<dbReference type="PANTHER" id="PTHR23409">
    <property type="entry name" value="RIBONUCLEOSIDE-DIPHOSPHATE REDUCTASE SMALL CHAIN"/>
    <property type="match status" value="1"/>
</dbReference>
<organism evidence="15 16">
    <name type="scientific">Cnephaeus nilssonii</name>
    <name type="common">Northern bat</name>
    <name type="synonym">Eptesicus nilssonii</name>
    <dbReference type="NCBI Taxonomy" id="3371016"/>
    <lineage>
        <taxon>Eukaryota</taxon>
        <taxon>Metazoa</taxon>
        <taxon>Chordata</taxon>
        <taxon>Craniata</taxon>
        <taxon>Vertebrata</taxon>
        <taxon>Euteleostomi</taxon>
        <taxon>Mammalia</taxon>
        <taxon>Eutheria</taxon>
        <taxon>Laurasiatheria</taxon>
        <taxon>Chiroptera</taxon>
        <taxon>Yangochiroptera</taxon>
        <taxon>Vespertilionidae</taxon>
        <taxon>Cnephaeus</taxon>
    </lineage>
</organism>
<comment type="cofactor">
    <cofactor evidence="1">
        <name>Fe cation</name>
        <dbReference type="ChEBI" id="CHEBI:24875"/>
    </cofactor>
</comment>
<evidence type="ECO:0000256" key="13">
    <source>
        <dbReference type="ARBA" id="ARBA00045635"/>
    </source>
</evidence>
<dbReference type="PANTHER" id="PTHR23409:SF20">
    <property type="entry name" value="RIBONUCLEOSIDE-DIPHOSPHATE REDUCTASE SUBUNIT M2"/>
    <property type="match status" value="1"/>
</dbReference>
<dbReference type="GO" id="GO:0004748">
    <property type="term" value="F:ribonucleoside-diphosphate reductase activity, thioredoxin disulfide as acceptor"/>
    <property type="evidence" value="ECO:0007669"/>
    <property type="project" value="UniProtKB-EC"/>
</dbReference>
<comment type="subunit">
    <text evidence="14">Heterodimer of a large and a small subunit. Interacts (via Cy motif and when phosphorylated at Thr-33) with CCNF; the interaction occurs exclusively in G2 and early M.</text>
</comment>
<dbReference type="InterPro" id="IPR009078">
    <property type="entry name" value="Ferritin-like_SF"/>
</dbReference>
<keyword evidence="5" id="KW-0597">Phosphoprotein</keyword>
<dbReference type="SUPFAM" id="SSF47240">
    <property type="entry name" value="Ferritin-like"/>
    <property type="match status" value="1"/>
</dbReference>
<evidence type="ECO:0000256" key="12">
    <source>
        <dbReference type="ARBA" id="ARBA00042512"/>
    </source>
</evidence>
<sequence>MPGLTFSNELISRDKGLHCHSACLVFKHQLRKPSKQLEQEFLTEALPGKLIGMSCTLMTRCIEFMADRLMLELGFSKAF</sequence>
<accession>A0AA40LVS1</accession>
<evidence type="ECO:0000256" key="7">
    <source>
        <dbReference type="ARBA" id="ARBA00023002"/>
    </source>
</evidence>
<keyword evidence="7" id="KW-0560">Oxidoreductase</keyword>